<dbReference type="EC" id="6.2.1.3" evidence="4"/>
<evidence type="ECO:0000313" key="4">
    <source>
        <dbReference type="EMBL" id="AGS49393.1"/>
    </source>
</evidence>
<dbReference type="InterPro" id="IPR020845">
    <property type="entry name" value="AMP-binding_CS"/>
</dbReference>
<dbReference type="GO" id="GO:0005886">
    <property type="term" value="C:plasma membrane"/>
    <property type="evidence" value="ECO:0007669"/>
    <property type="project" value="TreeGrafter"/>
</dbReference>
<feature type="domain" description="AMP-dependent synthetase/ligase" evidence="3">
    <location>
        <begin position="3"/>
        <end position="389"/>
    </location>
</feature>
<dbReference type="GO" id="GO:0071766">
    <property type="term" value="P:Actinobacterium-type cell wall biogenesis"/>
    <property type="evidence" value="ECO:0007669"/>
    <property type="project" value="UniProtKB-ARBA"/>
</dbReference>
<evidence type="ECO:0000256" key="1">
    <source>
        <dbReference type="ARBA" id="ARBA00006432"/>
    </source>
</evidence>
<dbReference type="SUPFAM" id="SSF56801">
    <property type="entry name" value="Acetyl-CoA synthetase-like"/>
    <property type="match status" value="1"/>
</dbReference>
<accession>S5TM28</accession>
<evidence type="ECO:0000256" key="2">
    <source>
        <dbReference type="ARBA" id="ARBA00022598"/>
    </source>
</evidence>
<dbReference type="GO" id="GO:0070566">
    <property type="term" value="F:adenylyltransferase activity"/>
    <property type="evidence" value="ECO:0007669"/>
    <property type="project" value="TreeGrafter"/>
</dbReference>
<dbReference type="FunFam" id="3.40.50.12780:FF:000013">
    <property type="entry name" value="Long-chain-fatty-acid--AMP ligase FadD32"/>
    <property type="match status" value="1"/>
</dbReference>
<dbReference type="EMBL" id="KF264542">
    <property type="protein sequence ID" value="AGS49393.1"/>
    <property type="molecule type" value="Genomic_DNA"/>
</dbReference>
<dbReference type="AlphaFoldDB" id="S5TM28"/>
<dbReference type="PANTHER" id="PTHR22754">
    <property type="entry name" value="DISCO-INTERACTING PROTEIN 2 DIP2 -RELATED"/>
    <property type="match status" value="1"/>
</dbReference>
<dbReference type="PROSITE" id="PS00455">
    <property type="entry name" value="AMP_BINDING"/>
    <property type="match status" value="1"/>
</dbReference>
<keyword evidence="2 4" id="KW-0436">Ligase</keyword>
<name>S5TM28_9BACT</name>
<dbReference type="Pfam" id="PF00501">
    <property type="entry name" value="AMP-binding"/>
    <property type="match status" value="1"/>
</dbReference>
<dbReference type="Gene3D" id="3.40.50.12780">
    <property type="entry name" value="N-terminal domain of ligase-like"/>
    <property type="match status" value="1"/>
</dbReference>
<reference evidence="4" key="1">
    <citation type="journal article" date="2013" name="Proc. Natl. Acad. Sci. U.S.A.">
        <title>Mapping gene clusters within arrayed metagenomic libraries to expand the structural diversity of biomedically relevant natural products.</title>
        <authorList>
            <person name="Owen J.G."/>
            <person name="Reddy B.V."/>
            <person name="Ternei M.A."/>
            <person name="Charlop-Powers Z."/>
            <person name="Calle P.Y."/>
            <person name="Kim J.H."/>
            <person name="Brady S.F."/>
        </authorList>
    </citation>
    <scope>NUCLEOTIDE SEQUENCE</scope>
</reference>
<proteinExistence type="inferred from homology"/>
<dbReference type="InterPro" id="IPR045851">
    <property type="entry name" value="AMP-bd_C_sf"/>
</dbReference>
<dbReference type="CDD" id="cd05931">
    <property type="entry name" value="FAAL"/>
    <property type="match status" value="1"/>
</dbReference>
<organism evidence="4">
    <name type="scientific">uncultured bacterium esnapd4</name>
    <dbReference type="NCBI Taxonomy" id="1366610"/>
    <lineage>
        <taxon>Bacteria</taxon>
        <taxon>environmental samples</taxon>
    </lineage>
</organism>
<dbReference type="GO" id="GO:0006633">
    <property type="term" value="P:fatty acid biosynthetic process"/>
    <property type="evidence" value="ECO:0007669"/>
    <property type="project" value="TreeGrafter"/>
</dbReference>
<dbReference type="GO" id="GO:0004467">
    <property type="term" value="F:long-chain fatty acid-CoA ligase activity"/>
    <property type="evidence" value="ECO:0007669"/>
    <property type="project" value="UniProtKB-EC"/>
</dbReference>
<evidence type="ECO:0000259" key="3">
    <source>
        <dbReference type="Pfam" id="PF00501"/>
    </source>
</evidence>
<sequence>MDGHPEQDALIWVGDDLVATRRLSWAELDAEARAIAARLSELCPPGSRALLLYPPVEFIVAFLGCLYAGVVAVPAPLPGRYPHERRRVRGIAADADVSVVLTDSANAGTVREWAHAEGINHLPVLATDEDHFGDASRWAAPPADHDTIALLQYTSGSTGDPKGVVVTHGNLLVNAHTMITALEIPADTRFGGWAPHYHDMGLMAQTLPALFLGTTCVLMSATTFLKRPHQWLAMIDRYDIGWSAAPNFGYDLCCRRVTDEQLAGLDLSRWRYAVNGSEPVHVATINAFAERFAPAGFRPETACPCYGLAESTVFVSGTGSRPPKTTMIDPEHLAQNDFVPSVNGRALAGNGAAPLSDVRVVDPVTRQVLPEGKVGEIWLRGPSVAQGYWRKPEATARTFQAETACGDSGFLRTGDLGTVHDGDIYITGRLKDMMIVRGRNLYPQDIEHELRAQHPELGNVGAVFTVDTELVVTHEVQGRQDEADLRDLAQRMKQTVAREFGVQVGGLALLRRGGVRRTTSGKVMRSQMRELFLQSDLDAEYQA</sequence>
<dbReference type="InterPro" id="IPR000873">
    <property type="entry name" value="AMP-dep_synth/lig_dom"/>
</dbReference>
<dbReference type="PANTHER" id="PTHR22754:SF32">
    <property type="entry name" value="DISCO-INTERACTING PROTEIN 2"/>
    <property type="match status" value="1"/>
</dbReference>
<dbReference type="InterPro" id="IPR040097">
    <property type="entry name" value="FAAL/FAAC"/>
</dbReference>
<dbReference type="InterPro" id="IPR042099">
    <property type="entry name" value="ANL_N_sf"/>
</dbReference>
<protein>
    <submittedName>
        <fullName evidence="4">Long-chain-fatty-acid--CoA ligase</fullName>
        <ecNumber evidence="4">6.2.1.3</ecNumber>
    </submittedName>
</protein>
<dbReference type="Gene3D" id="3.30.300.30">
    <property type="match status" value="1"/>
</dbReference>
<comment type="similarity">
    <text evidence="1">Belongs to the ATP-dependent AMP-binding enzyme family.</text>
</comment>